<dbReference type="Pfam" id="PF05593">
    <property type="entry name" value="RHS_repeat"/>
    <property type="match status" value="1"/>
</dbReference>
<dbReference type="InterPro" id="IPR050708">
    <property type="entry name" value="T6SS_VgrG/RHS"/>
</dbReference>
<feature type="domain" description="T6SS Phospholipase effector Tle1-like catalytic" evidence="2">
    <location>
        <begin position="1432"/>
        <end position="1537"/>
    </location>
</feature>
<keyword evidence="6" id="KW-1185">Reference proteome</keyword>
<evidence type="ECO:0000259" key="2">
    <source>
        <dbReference type="Pfam" id="PF09994"/>
    </source>
</evidence>
<dbReference type="NCBIfam" id="TIGR01643">
    <property type="entry name" value="YD_repeat_2x"/>
    <property type="match status" value="5"/>
</dbReference>
<feature type="domain" description="DUF6531" evidence="3">
    <location>
        <begin position="4"/>
        <end position="61"/>
    </location>
</feature>
<organism evidence="5 6">
    <name type="scientific">Massilia varians</name>
    <dbReference type="NCBI Taxonomy" id="457921"/>
    <lineage>
        <taxon>Bacteria</taxon>
        <taxon>Pseudomonadati</taxon>
        <taxon>Pseudomonadota</taxon>
        <taxon>Betaproteobacteria</taxon>
        <taxon>Burkholderiales</taxon>
        <taxon>Oxalobacteraceae</taxon>
        <taxon>Telluria group</taxon>
        <taxon>Massilia</taxon>
    </lineage>
</organism>
<feature type="domain" description="T6SS Phospholipase effector Tle1-like catalytic" evidence="2">
    <location>
        <begin position="1313"/>
        <end position="1414"/>
    </location>
</feature>
<dbReference type="Pfam" id="PF09994">
    <property type="entry name" value="T6SS_Tle1-like_cat"/>
    <property type="match status" value="2"/>
</dbReference>
<name>A0ABN6T2X7_9BURK</name>
<dbReference type="InterPro" id="IPR056823">
    <property type="entry name" value="TEN-like_YD-shell"/>
</dbReference>
<feature type="domain" description="Teneurin-like YD-shell" evidence="4">
    <location>
        <begin position="570"/>
        <end position="842"/>
    </location>
</feature>
<dbReference type="Proteomes" id="UP001163336">
    <property type="component" value="Chromosome"/>
</dbReference>
<feature type="domain" description="Teneurin-like YD-shell" evidence="4">
    <location>
        <begin position="1201"/>
        <end position="1283"/>
    </location>
</feature>
<dbReference type="Pfam" id="PF25023">
    <property type="entry name" value="TEN_YD-shell"/>
    <property type="match status" value="2"/>
</dbReference>
<dbReference type="InterPro" id="IPR006530">
    <property type="entry name" value="YD"/>
</dbReference>
<dbReference type="PANTHER" id="PTHR32305">
    <property type="match status" value="1"/>
</dbReference>
<gene>
    <name evidence="5" type="ORF">MasN3_01260</name>
</gene>
<dbReference type="PANTHER" id="PTHR32305:SF15">
    <property type="entry name" value="PROTEIN RHSA-RELATED"/>
    <property type="match status" value="1"/>
</dbReference>
<dbReference type="InterPro" id="IPR022385">
    <property type="entry name" value="Rhs_assc_core"/>
</dbReference>
<dbReference type="NCBIfam" id="TIGR03696">
    <property type="entry name" value="Rhs_assc_core"/>
    <property type="match status" value="1"/>
</dbReference>
<proteinExistence type="predicted"/>
<evidence type="ECO:0000259" key="3">
    <source>
        <dbReference type="Pfam" id="PF20148"/>
    </source>
</evidence>
<evidence type="ECO:0000259" key="4">
    <source>
        <dbReference type="Pfam" id="PF25023"/>
    </source>
</evidence>
<evidence type="ECO:0000313" key="5">
    <source>
        <dbReference type="EMBL" id="BDT56632.1"/>
    </source>
</evidence>
<dbReference type="InterPro" id="IPR018712">
    <property type="entry name" value="Tle1-like_cat"/>
</dbReference>
<dbReference type="Pfam" id="PF20148">
    <property type="entry name" value="DUF6531"/>
    <property type="match status" value="1"/>
</dbReference>
<protein>
    <recommendedName>
        <fullName evidence="7">DUF2235 domain-containing protein</fullName>
    </recommendedName>
</protein>
<dbReference type="EMBL" id="AP026966">
    <property type="protein sequence ID" value="BDT56632.1"/>
    <property type="molecule type" value="Genomic_DNA"/>
</dbReference>
<keyword evidence="1" id="KW-0677">Repeat</keyword>
<dbReference type="InterPro" id="IPR045351">
    <property type="entry name" value="DUF6531"/>
</dbReference>
<dbReference type="Gene3D" id="2.180.10.10">
    <property type="entry name" value="RHS repeat-associated core"/>
    <property type="match status" value="3"/>
</dbReference>
<evidence type="ECO:0000256" key="1">
    <source>
        <dbReference type="ARBA" id="ARBA00022737"/>
    </source>
</evidence>
<accession>A0ABN6T2X7</accession>
<dbReference type="InterPro" id="IPR031325">
    <property type="entry name" value="RHS_repeat"/>
</dbReference>
<reference evidence="5" key="1">
    <citation type="submission" date="2022-11" db="EMBL/GenBank/DDBJ databases">
        <title>Isolation and characterization of PLA-degrading bacterium Massilia sp. from Antarctic soil.</title>
        <authorList>
            <person name="Sato K."/>
            <person name="Gomez-Fuentes C."/>
            <person name="Ahmad S.A."/>
            <person name="Zulkharnain A."/>
        </authorList>
    </citation>
    <scope>NUCLEOTIDE SEQUENCE</scope>
    <source>
        <strain evidence="5">N-3</strain>
    </source>
</reference>
<sequence length="1654" mass="181232">MPPLPGVLGLELVRHYNSAYSRPTHTNGIVGRGWKLSYETELHVVGRTIQIVQADGSRVMFARDPNDPSLCSTAEPSQGTVRITRTARGDEYRWLWADGRILSFNAAGKLLQIAVPTGEFLSLQYDSRGLLLGVTDPQGRSLRLHYLSAELARAGDRFRGVQFIDTPVGRIAYEYGSVMPKAALGSSKDVLANLVSVKGPDGQWHQRYYYEDPRHPTLLTGMSVEEPGTTGKPVVRRIATYGYDDQGKGNLTVRGLPARLKTGPDGKPLQPASLVEGTGVEQVTLDTRTAGQTVVSNSLGKKTVYRHIILAGQYRLLEVRGAGCASCGDSDVRYRYDDIGRLIETIRLSPSGTPLEGISTEYDHGGRISRVSRTDYRHGKPHQSSWIERYEYIGDARRPHLIARPSVVPGLETQTRYQYNAHGQPLAITESGWTPTSGEEKVPQVLSRTTRYGYTLVSGRSLLTTIDGPLPNGPGATPVTADITALEWDARGNAVTAMTLPGGMRSQVRYDAAGRIAGVVGPNGQASTYAYNARHQVVAIDRGGIGLGFRYDGMGNMIETGEDAGNGYRPVLRFDHDNAGRQTSVASHIGIAAIRHYDTEGKLLAESVMSASFRQGRRFQYDATGRLTALTDDASGTRRIDWNAMGLPGVVTDALGRQRHFRYDERGQLSQVTEAANTTQAGLYDTTLRLGRDPLGRIARIATPGGLTTHQLIDDFGRIVATGNADRGMLMRRYDEADRLVKSADANGNWANYEYDVAGRIVRQTLTDPRAPKGQRESVTTWTYKGSRLTRIDHPGQQEQYTHDAAGRITTRTVTLSSPGGKAVTSLTEYAYDPNGRLSGMSLPDGSMLEYRRNGQGQVVSLERHRIRTSWLRWLQSPEVIVRDLERDIVGLRSAAYGNGVRARYQRSAQGVLARVDYRAPPRVAPAAGMTLALSVLSGARPAAAARARAAGLHTGPNNGFAAVPTLPGALGHPRDRDALLDHRYLWDAEGNLLLQEAADRTSSYAYDAQDRLVASATVLKVGKTLPAMSVSRYLYDGAGNRVLSQQDIDSQDELTAGTRAARYAPGSQRWLGDTATTAPVYDPTGQPVTAGTRTYRWDAAGQLREVRAGNKVLARYRYDHRGLRVAKESGGTLRHYLYEDRKLRAELSADGSIARQYVYLADQVVAVIDCDDTTLVAQPRSAFAQAVADLGAAVAGWFSRPDTTAYLHTNHLGAVEAATDREGKLLWRAAYHPYGKLSSLSAQRGFELNLRLPGQYLDTETGLHYNDRRYYDPELGRYLSPDPIGLHGGVNSYAYVDGNPLKYVDPSGLILFAFDGTGNSANPGSGASLSNVRKIYQAYDEKLNGSKFYITGIGTTDINMSYEGNVANGDGFDQRVALGFKFLDEFIDSDTKSDLIDIDVVAFSRGAAEARVWLNQLVGKMRNGQYTSVNSRKTRCLNLRFEGLFDTVSHLGYLHGNDDKYDFGIPTAVRHTAHAVALNEYRGDPVSFHLRSILGSQQPLRANRIEQAFVGAHSDVGGGYESGDLADVALMWMLNQARQQGIKFDEDLITKAGWKTVTLPILHDSSNNHLNVPRLAPHYDNRKIIYTDGKEVQALENTRVGGYSIADTKSLIRYYNRWCGQPGSPAVGLVDMAKYSEWTKKMSLSVFLCGTGS</sequence>
<evidence type="ECO:0008006" key="7">
    <source>
        <dbReference type="Google" id="ProtNLM"/>
    </source>
</evidence>
<evidence type="ECO:0000313" key="6">
    <source>
        <dbReference type="Proteomes" id="UP001163336"/>
    </source>
</evidence>